<dbReference type="Pfam" id="PF00386">
    <property type="entry name" value="C1q"/>
    <property type="match status" value="1"/>
</dbReference>
<gene>
    <name evidence="12" type="ORF">SMAX5B_016542</name>
</gene>
<comment type="similarity">
    <text evidence="8">Belongs to the peroxidase family. XPO subfamily.</text>
</comment>
<evidence type="ECO:0000256" key="10">
    <source>
        <dbReference type="SAM" id="SignalP"/>
    </source>
</evidence>
<feature type="binding site" description="axial binding residue" evidence="9">
    <location>
        <position position="495"/>
    </location>
    <ligand>
        <name>heme b</name>
        <dbReference type="ChEBI" id="CHEBI:60344"/>
    </ligand>
    <ligandPart>
        <name>Fe</name>
        <dbReference type="ChEBI" id="CHEBI:18248"/>
    </ligandPart>
</feature>
<dbReference type="GO" id="GO:0005615">
    <property type="term" value="C:extracellular space"/>
    <property type="evidence" value="ECO:0007669"/>
    <property type="project" value="TreeGrafter"/>
</dbReference>
<name>A0A2U9BUD7_SCOMX</name>
<feature type="chain" id="PRO_5016096020" evidence="10">
    <location>
        <begin position="31"/>
        <end position="1665"/>
    </location>
</feature>
<dbReference type="Proteomes" id="UP000246464">
    <property type="component" value="Chromosome 9"/>
</dbReference>
<comment type="cofactor">
    <cofactor evidence="1">
        <name>heme b</name>
        <dbReference type="ChEBI" id="CHEBI:60344"/>
    </cofactor>
</comment>
<evidence type="ECO:0000256" key="7">
    <source>
        <dbReference type="ARBA" id="ARBA00023157"/>
    </source>
</evidence>
<organism evidence="12 13">
    <name type="scientific">Scophthalmus maximus</name>
    <name type="common">Turbot</name>
    <name type="synonym">Psetta maxima</name>
    <dbReference type="NCBI Taxonomy" id="52904"/>
    <lineage>
        <taxon>Eukaryota</taxon>
        <taxon>Metazoa</taxon>
        <taxon>Chordata</taxon>
        <taxon>Craniata</taxon>
        <taxon>Vertebrata</taxon>
        <taxon>Euteleostomi</taxon>
        <taxon>Actinopterygii</taxon>
        <taxon>Neopterygii</taxon>
        <taxon>Teleostei</taxon>
        <taxon>Neoteleostei</taxon>
        <taxon>Acanthomorphata</taxon>
        <taxon>Carangaria</taxon>
        <taxon>Pleuronectiformes</taxon>
        <taxon>Pleuronectoidei</taxon>
        <taxon>Scophthalmidae</taxon>
        <taxon>Scophthalmus</taxon>
    </lineage>
</organism>
<keyword evidence="2 9" id="KW-0349">Heme</keyword>
<dbReference type="GO" id="GO:0004601">
    <property type="term" value="F:peroxidase activity"/>
    <property type="evidence" value="ECO:0007669"/>
    <property type="project" value="UniProtKB-KW"/>
</dbReference>
<evidence type="ECO:0000256" key="3">
    <source>
        <dbReference type="ARBA" id="ARBA00022723"/>
    </source>
</evidence>
<evidence type="ECO:0000256" key="9">
    <source>
        <dbReference type="PIRSR" id="PIRSR619791-2"/>
    </source>
</evidence>
<dbReference type="InterPro" id="IPR008983">
    <property type="entry name" value="Tumour_necrosis_fac-like_dom"/>
</dbReference>
<dbReference type="GO" id="GO:0020037">
    <property type="term" value="F:heme binding"/>
    <property type="evidence" value="ECO:0007669"/>
    <property type="project" value="InterPro"/>
</dbReference>
<sequence length="1665" mass="188838">MHQIPPREMKWFSYLIAAGFFLCLESHVNAESCLSRDVIEKAVTEAKATVDSAYEYSRKESIDRVRRNAASPSDVLRLLKQPAGQTRNAVRAADYMNIAVTLLKRSLEKRQKRSINATDLISKMDLQVVADLTGCSPRHRVPSCKTTPNLDKFRTASSVCNNRKNPRLGSANTPFTRWLPAEYQDYISLPKGWDPRKRVNKRFLPLVRVVSNRILRTANADVESDPLYTHLVTIFGQWTDHDLTFTPHSPVIRSFSNGINCDKSCERTEPCFPIQIPRSDPRFTNREECIPFFRSAAACGSGNTGHIFGGSNVRQQMNSITAFIDVGQVYGSDDTKARFLRNLTTDQGLLRVNTRYTDNGRELLPFTNMGANLCATRARITNNTSVEEVPCFLAGDERSNENIGLTSLHTLLMREHNRLVRALAKLNPQWDGERLYQEARKIMAGYFQVITFRDYLYHIVGPDFQKKLSTYPGYDENVDPSISNVFATAAYRFAHLMVQPFMFRLDEKYQEHRDYPSPLLHKAFFTPWRVVFEGGLDPILRGLAGRQAKLNTQNNMMSDELRERLFKFSTELALDLASLNMQRGRDHGLPGYNKWRKFCGLTQPQNRRQLATVLQNDRLARNLIALYGRPDNIDVWLGGVAEPFVRGGRVGPLFACLISTQFQRIRQGDRLWWENKNVFTEAQRESLKDTSLARIICDNTGITEVPEEPFQYRPRGSRYTRCRRIPAFDLSPWRENIVQGKARQGKASLFVSHISTKRIQTSLILCQTVPDSFPVGLMNRFLCLLAAGLYLYIQCHVNAESCLSRSVIEHAVKAAKATVDDAYEFSRRESINRVKRNAATPSDVLRLLKQPAGQTRNAVRAADYMNIAVTLLKRSLEKRQKRSINDTDLISEKDLQVVADLTGCSPRHRVPSCKTTPNINKFHTASSVCNNRQNTRWGSANTPFIRWLPAEYQDHISLPKGWDPDHKVNSHLLPLVRVVSNRILRTANADVESDPLYTHLVTIFGQWTDHDLTFTPHSPVIRSFSNGINCDKSCERTEPCFPIQIPRGDLIFSTKPEECIPFFRSAAACGSGNTGHIFGASNVRQQMNSITAFIDVGQVYGSDDTKARFLRNLTTDQGLLRVNTRYTDNGRELLPFTNMGANLCATRARITNNTSVEEVPCFLAGDERSNENIGLTSLHTLLMREHNRLVRALAKLNPQWDGERLYQEARKIMAGYFQVITFRDYLYHIVGPDFIQKKLSTYPGYDENVDPSISNVFATAAYRFAHLMVQPFMFRLDEKYQEHRDYPSPLLHKAFFTPWRVVFEGGVDPIIRGLVGRQSKLNTQSQMMNEEMREKLFSFSSKLTLDLASLNLQRGRDHGLPGYNKWRKFCGLSQPQNLSELAIVMNNTVLASKLLDLYGTPDNIDVWLGGVAEPFVRGGRVGPLFACLIATQFQKIRQGDRLWWENKGVFTEAQRKSLRETSLARIICDNTGITEVPKRPFKYRPRGSGYTQCKDLPAFDLGPWKEVFGNTDPPPPFFSIRKNSHGHTGSLGPPGPSGREKNAAFSVRLGNNFPEAGTPIAFREVIYNGQGSYDIRTGLFTCEQPGVYEFQFHCTIYQNNANLDLLHNGDLIVHSFTTRQSGYITASGNAYIKLQKGDKVWLVARHGGNGLTSDSYFSGHLLFTE</sequence>
<dbReference type="InterPro" id="IPR037120">
    <property type="entry name" value="Haem_peroxidase_sf_animal"/>
</dbReference>
<dbReference type="STRING" id="52904.ENSSMAP00000026379"/>
<keyword evidence="6 9" id="KW-0408">Iron</keyword>
<evidence type="ECO:0000313" key="13">
    <source>
        <dbReference type="Proteomes" id="UP000246464"/>
    </source>
</evidence>
<feature type="domain" description="C1q" evidence="11">
    <location>
        <begin position="1538"/>
        <end position="1665"/>
    </location>
</feature>
<evidence type="ECO:0000256" key="2">
    <source>
        <dbReference type="ARBA" id="ARBA00022617"/>
    </source>
</evidence>
<dbReference type="Pfam" id="PF03098">
    <property type="entry name" value="An_peroxidase"/>
    <property type="match status" value="2"/>
</dbReference>
<dbReference type="SMART" id="SM00110">
    <property type="entry name" value="C1Q"/>
    <property type="match status" value="1"/>
</dbReference>
<dbReference type="PANTHER" id="PTHR11475:SF63">
    <property type="entry name" value="EOSINOPHIL PEROXIDASE"/>
    <property type="match status" value="1"/>
</dbReference>
<keyword evidence="3 9" id="KW-0479">Metal-binding</keyword>
<feature type="signal peptide" evidence="10">
    <location>
        <begin position="1"/>
        <end position="30"/>
    </location>
</feature>
<keyword evidence="4 10" id="KW-0732">Signal</keyword>
<dbReference type="PROSITE" id="PS50871">
    <property type="entry name" value="C1Q"/>
    <property type="match status" value="1"/>
</dbReference>
<evidence type="ECO:0000256" key="6">
    <source>
        <dbReference type="ARBA" id="ARBA00023004"/>
    </source>
</evidence>
<dbReference type="SUPFAM" id="SSF49842">
    <property type="entry name" value="TNF-like"/>
    <property type="match status" value="1"/>
</dbReference>
<accession>A0A2U9BUD7</accession>
<dbReference type="SUPFAM" id="SSF48113">
    <property type="entry name" value="Heme-dependent peroxidases"/>
    <property type="match status" value="2"/>
</dbReference>
<reference evidence="12 13" key="1">
    <citation type="submission" date="2017-12" db="EMBL/GenBank/DDBJ databases">
        <title>Integrating genomic resources of turbot (Scophthalmus maximus) in depth evaluation of genetic and physical mapping variation across individuals.</title>
        <authorList>
            <person name="Martinez P."/>
        </authorList>
    </citation>
    <scope>NUCLEOTIDE SEQUENCE [LARGE SCALE GENOMIC DNA]</scope>
</reference>
<keyword evidence="5" id="KW-0560">Oxidoreductase</keyword>
<dbReference type="Gene3D" id="1.10.640.10">
    <property type="entry name" value="Haem peroxidase domain superfamily, animal type"/>
    <property type="match status" value="2"/>
</dbReference>
<evidence type="ECO:0000256" key="8">
    <source>
        <dbReference type="ARBA" id="ARBA00061342"/>
    </source>
</evidence>
<keyword evidence="12" id="KW-0575">Peroxidase</keyword>
<dbReference type="Gene3D" id="2.60.120.40">
    <property type="match status" value="1"/>
</dbReference>
<dbReference type="PRINTS" id="PR00007">
    <property type="entry name" value="COMPLEMNTC1Q"/>
</dbReference>
<evidence type="ECO:0000256" key="5">
    <source>
        <dbReference type="ARBA" id="ARBA00023002"/>
    </source>
</evidence>
<keyword evidence="13" id="KW-1185">Reference proteome</keyword>
<protein>
    <submittedName>
        <fullName evidence="12">Putative eosinophil peroxidase-like</fullName>
    </submittedName>
</protein>
<dbReference type="PROSITE" id="PS50292">
    <property type="entry name" value="PEROXIDASE_3"/>
    <property type="match status" value="2"/>
</dbReference>
<dbReference type="PRINTS" id="PR00457">
    <property type="entry name" value="ANPEROXIDASE"/>
</dbReference>
<keyword evidence="7" id="KW-1015">Disulfide bond</keyword>
<dbReference type="GO" id="GO:0006979">
    <property type="term" value="P:response to oxidative stress"/>
    <property type="evidence" value="ECO:0007669"/>
    <property type="project" value="InterPro"/>
</dbReference>
<evidence type="ECO:0000256" key="1">
    <source>
        <dbReference type="ARBA" id="ARBA00001970"/>
    </source>
</evidence>
<evidence type="ECO:0000313" key="12">
    <source>
        <dbReference type="EMBL" id="AWP07126.1"/>
    </source>
</evidence>
<dbReference type="InterPro" id="IPR019791">
    <property type="entry name" value="Haem_peroxidase_animal"/>
</dbReference>
<evidence type="ECO:0000256" key="4">
    <source>
        <dbReference type="ARBA" id="ARBA00022729"/>
    </source>
</evidence>
<dbReference type="InterPro" id="IPR001073">
    <property type="entry name" value="C1q_dom"/>
</dbReference>
<dbReference type="EMBL" id="CP026251">
    <property type="protein sequence ID" value="AWP07126.1"/>
    <property type="molecule type" value="Genomic_DNA"/>
</dbReference>
<dbReference type="GO" id="GO:0046872">
    <property type="term" value="F:metal ion binding"/>
    <property type="evidence" value="ECO:0007669"/>
    <property type="project" value="UniProtKB-KW"/>
</dbReference>
<dbReference type="InterPro" id="IPR010255">
    <property type="entry name" value="Haem_peroxidase_sf"/>
</dbReference>
<evidence type="ECO:0000259" key="11">
    <source>
        <dbReference type="PROSITE" id="PS50871"/>
    </source>
</evidence>
<proteinExistence type="inferred from homology"/>
<dbReference type="FunFam" id="1.10.640.10:FF:000001">
    <property type="entry name" value="Peroxidasin homolog"/>
    <property type="match status" value="2"/>
</dbReference>
<dbReference type="PANTHER" id="PTHR11475">
    <property type="entry name" value="OXIDASE/PEROXIDASE"/>
    <property type="match status" value="1"/>
</dbReference>